<gene>
    <name evidence="1" type="ORF">ACFQBQ_01575</name>
</gene>
<proteinExistence type="predicted"/>
<evidence type="ECO:0000313" key="2">
    <source>
        <dbReference type="Proteomes" id="UP001596391"/>
    </source>
</evidence>
<name>A0ABW1Z7C1_9BACT</name>
<organism evidence="1 2">
    <name type="scientific">Granulicella cerasi</name>
    <dbReference type="NCBI Taxonomy" id="741063"/>
    <lineage>
        <taxon>Bacteria</taxon>
        <taxon>Pseudomonadati</taxon>
        <taxon>Acidobacteriota</taxon>
        <taxon>Terriglobia</taxon>
        <taxon>Terriglobales</taxon>
        <taxon>Acidobacteriaceae</taxon>
        <taxon>Granulicella</taxon>
    </lineage>
</organism>
<reference evidence="2" key="1">
    <citation type="journal article" date="2019" name="Int. J. Syst. Evol. Microbiol.">
        <title>The Global Catalogue of Microorganisms (GCM) 10K type strain sequencing project: providing services to taxonomists for standard genome sequencing and annotation.</title>
        <authorList>
            <consortium name="The Broad Institute Genomics Platform"/>
            <consortium name="The Broad Institute Genome Sequencing Center for Infectious Disease"/>
            <person name="Wu L."/>
            <person name="Ma J."/>
        </authorList>
    </citation>
    <scope>NUCLEOTIDE SEQUENCE [LARGE SCALE GENOMIC DNA]</scope>
    <source>
        <strain evidence="2">CGMCC 1.16026</strain>
    </source>
</reference>
<evidence type="ECO:0008006" key="3">
    <source>
        <dbReference type="Google" id="ProtNLM"/>
    </source>
</evidence>
<evidence type="ECO:0000313" key="1">
    <source>
        <dbReference type="EMBL" id="MFC6644300.1"/>
    </source>
</evidence>
<dbReference type="InterPro" id="IPR037257">
    <property type="entry name" value="T2SS_E_N_sf"/>
</dbReference>
<dbReference type="RefSeq" id="WP_263372237.1">
    <property type="nucleotide sequence ID" value="NZ_JAGSYD010000004.1"/>
</dbReference>
<sequence>MKVFTTGREDLVASPTAILSEQDWADDVWSPSSKITVRDEPQSSLREKTRCSSLGCDARPAFWKKTARPVFEDGWVCSKKCALQRVTALVRKLNSPICERVGHQHRIPLGLMMLERGMVSQEQLQHALIRQRSAAEGRIGDWLQRIAGVSTENVTRALAAQWSRPVLQGAAAIKPEMALAMPASIRRLTGVLPLRVHASQRMYAAFTDQIDHVAVAALERMTGLHVESGIAVYRDHLQGSEVLDRAHGAMEKEYMFHDMDELSRSIVSTLFRQQPIASRLCMVHGVWWLRMWLEPAAIGHIGMLPASGEDVLDVLFRRPS</sequence>
<protein>
    <recommendedName>
        <fullName evidence="3">Type II secretion system protein GspE N-terminal domain-containing protein</fullName>
    </recommendedName>
</protein>
<dbReference type="SUPFAM" id="SSF160246">
    <property type="entry name" value="EspE N-terminal domain-like"/>
    <property type="match status" value="1"/>
</dbReference>
<dbReference type="Proteomes" id="UP001596391">
    <property type="component" value="Unassembled WGS sequence"/>
</dbReference>
<accession>A0ABW1Z7C1</accession>
<comment type="caution">
    <text evidence="1">The sequence shown here is derived from an EMBL/GenBank/DDBJ whole genome shotgun (WGS) entry which is preliminary data.</text>
</comment>
<keyword evidence="2" id="KW-1185">Reference proteome</keyword>
<dbReference type="EMBL" id="JBHSWI010000001">
    <property type="protein sequence ID" value="MFC6644300.1"/>
    <property type="molecule type" value="Genomic_DNA"/>
</dbReference>